<gene>
    <name evidence="1" type="ORF">IW16_23135</name>
    <name evidence="2" type="ORF">SAMN02787073_3883</name>
</gene>
<evidence type="ECO:0000313" key="1">
    <source>
        <dbReference type="EMBL" id="KFF23792.1"/>
    </source>
</evidence>
<evidence type="ECO:0000313" key="3">
    <source>
        <dbReference type="Proteomes" id="UP000028719"/>
    </source>
</evidence>
<dbReference type="AlphaFoldDB" id="A0A1M5IJ62"/>
<accession>A0A1M5IJ62</accession>
<reference evidence="2" key="2">
    <citation type="submission" date="2016-11" db="EMBL/GenBank/DDBJ databases">
        <authorList>
            <person name="Jaros S."/>
            <person name="Januszkiewicz K."/>
            <person name="Wedrychowicz H."/>
        </authorList>
    </citation>
    <scope>NUCLEOTIDE SEQUENCE [LARGE SCALE GENOMIC DNA]</scope>
    <source>
        <strain evidence="2">YR203</strain>
    </source>
</reference>
<organism evidence="2 4">
    <name type="scientific">Chryseobacterium vrystaatense</name>
    <dbReference type="NCBI Taxonomy" id="307480"/>
    <lineage>
        <taxon>Bacteria</taxon>
        <taxon>Pseudomonadati</taxon>
        <taxon>Bacteroidota</taxon>
        <taxon>Flavobacteriia</taxon>
        <taxon>Flavobacteriales</taxon>
        <taxon>Weeksellaceae</taxon>
        <taxon>Chryseobacterium group</taxon>
        <taxon>Chryseobacterium</taxon>
    </lineage>
</organism>
<evidence type="ECO:0000313" key="4">
    <source>
        <dbReference type="Proteomes" id="UP000184108"/>
    </source>
</evidence>
<dbReference type="Proteomes" id="UP000184108">
    <property type="component" value="Unassembled WGS sequence"/>
</dbReference>
<keyword evidence="3" id="KW-1185">Reference proteome</keyword>
<name>A0A1M5IJ62_9FLAO</name>
<dbReference type="EMBL" id="FQVE01000005">
    <property type="protein sequence ID" value="SHG28089.1"/>
    <property type="molecule type" value="Genomic_DNA"/>
</dbReference>
<evidence type="ECO:0000313" key="2">
    <source>
        <dbReference type="EMBL" id="SHG28089.1"/>
    </source>
</evidence>
<dbReference type="Proteomes" id="UP000028719">
    <property type="component" value="Unassembled WGS sequence"/>
</dbReference>
<sequence length="62" mass="7697">MKSKKTDFRHVIQKLMLFRRKYFFFKIPDDFGKKNTLNKKQHFENKNIKRIGGFLNRKYTIN</sequence>
<protein>
    <submittedName>
        <fullName evidence="2">Uncharacterized protein</fullName>
    </submittedName>
</protein>
<reference evidence="4" key="3">
    <citation type="submission" date="2016-11" db="EMBL/GenBank/DDBJ databases">
        <authorList>
            <person name="Varghese N."/>
            <person name="Submissions S."/>
        </authorList>
    </citation>
    <scope>NUCLEOTIDE SEQUENCE [LARGE SCALE GENOMIC DNA]</scope>
    <source>
        <strain evidence="4">YR203</strain>
    </source>
</reference>
<dbReference type="EMBL" id="JPRI01000011">
    <property type="protein sequence ID" value="KFF23792.1"/>
    <property type="molecule type" value="Genomic_DNA"/>
</dbReference>
<reference evidence="1 3" key="1">
    <citation type="submission" date="2014-07" db="EMBL/GenBank/DDBJ databases">
        <title>Genome of Chryseobacterium vrystaatense LMG 22846.</title>
        <authorList>
            <person name="Pipes S.E."/>
            <person name="Stropko S.J."/>
            <person name="Newman J.D."/>
        </authorList>
    </citation>
    <scope>NUCLEOTIDE SEQUENCE [LARGE SCALE GENOMIC DNA]</scope>
    <source>
        <strain evidence="1 3">LMG 22846</strain>
    </source>
</reference>
<proteinExistence type="predicted"/>